<accession>A0A6A5H9D7</accession>
<protein>
    <submittedName>
        <fullName evidence="1">Uncharacterized protein</fullName>
    </submittedName>
</protein>
<evidence type="ECO:0000313" key="2">
    <source>
        <dbReference type="Proteomes" id="UP000483820"/>
    </source>
</evidence>
<sequence length="79" mass="9392">MDLPVFVKSLWKEVLLATQDKMLVNKEVAWLFSKKNLEEDYKKRAEVNFYIDLCGNQRLKQLPTQNLDPNEILGIVRRR</sequence>
<reference evidence="1 2" key="1">
    <citation type="submission" date="2019-12" db="EMBL/GenBank/DDBJ databases">
        <title>Chromosome-level assembly of the Caenorhabditis remanei genome.</title>
        <authorList>
            <person name="Teterina A.A."/>
            <person name="Willis J.H."/>
            <person name="Phillips P.C."/>
        </authorList>
    </citation>
    <scope>NUCLEOTIDE SEQUENCE [LARGE SCALE GENOMIC DNA]</scope>
    <source>
        <strain evidence="1 2">PX506</strain>
        <tissue evidence="1">Whole organism</tissue>
    </source>
</reference>
<dbReference type="EMBL" id="WUAV01000003">
    <property type="protein sequence ID" value="KAF1763424.1"/>
    <property type="molecule type" value="Genomic_DNA"/>
</dbReference>
<dbReference type="RefSeq" id="XP_053588199.1">
    <property type="nucleotide sequence ID" value="XM_053728622.1"/>
</dbReference>
<dbReference type="Proteomes" id="UP000483820">
    <property type="component" value="Chromosome III"/>
</dbReference>
<name>A0A6A5H9D7_CAERE</name>
<dbReference type="CTD" id="78775271"/>
<dbReference type="AlphaFoldDB" id="A0A6A5H9D7"/>
<organism evidence="1 2">
    <name type="scientific">Caenorhabditis remanei</name>
    <name type="common">Caenorhabditis vulgaris</name>
    <dbReference type="NCBI Taxonomy" id="31234"/>
    <lineage>
        <taxon>Eukaryota</taxon>
        <taxon>Metazoa</taxon>
        <taxon>Ecdysozoa</taxon>
        <taxon>Nematoda</taxon>
        <taxon>Chromadorea</taxon>
        <taxon>Rhabditida</taxon>
        <taxon>Rhabditina</taxon>
        <taxon>Rhabditomorpha</taxon>
        <taxon>Rhabditoidea</taxon>
        <taxon>Rhabditidae</taxon>
        <taxon>Peloderinae</taxon>
        <taxon>Caenorhabditis</taxon>
    </lineage>
</organism>
<comment type="caution">
    <text evidence="1">The sequence shown here is derived from an EMBL/GenBank/DDBJ whole genome shotgun (WGS) entry which is preliminary data.</text>
</comment>
<gene>
    <name evidence="1" type="ORF">GCK72_011690</name>
</gene>
<dbReference type="KEGG" id="crq:GCK72_011690"/>
<proteinExistence type="predicted"/>
<evidence type="ECO:0000313" key="1">
    <source>
        <dbReference type="EMBL" id="KAF1763424.1"/>
    </source>
</evidence>
<dbReference type="GeneID" id="78775271"/>